<evidence type="ECO:0000256" key="1">
    <source>
        <dbReference type="SAM" id="MobiDB-lite"/>
    </source>
</evidence>
<dbReference type="Proteomes" id="UP001373714">
    <property type="component" value="Unassembled WGS sequence"/>
</dbReference>
<name>A0AAV9VAD3_9PEZI</name>
<protein>
    <submittedName>
        <fullName evidence="2">Uncharacterized protein</fullName>
    </submittedName>
</protein>
<keyword evidence="3" id="KW-1185">Reference proteome</keyword>
<gene>
    <name evidence="2" type="ORF">TWF730_007708</name>
</gene>
<accession>A0AAV9VAD3</accession>
<comment type="caution">
    <text evidence="2">The sequence shown here is derived from an EMBL/GenBank/DDBJ whole genome shotgun (WGS) entry which is preliminary data.</text>
</comment>
<organism evidence="2 3">
    <name type="scientific">Orbilia blumenaviensis</name>
    <dbReference type="NCBI Taxonomy" id="1796055"/>
    <lineage>
        <taxon>Eukaryota</taxon>
        <taxon>Fungi</taxon>
        <taxon>Dikarya</taxon>
        <taxon>Ascomycota</taxon>
        <taxon>Pezizomycotina</taxon>
        <taxon>Orbiliomycetes</taxon>
        <taxon>Orbiliales</taxon>
        <taxon>Orbiliaceae</taxon>
        <taxon>Orbilia</taxon>
    </lineage>
</organism>
<evidence type="ECO:0000313" key="2">
    <source>
        <dbReference type="EMBL" id="KAK6358367.1"/>
    </source>
</evidence>
<dbReference type="EMBL" id="JAVHNS010000004">
    <property type="protein sequence ID" value="KAK6358367.1"/>
    <property type="molecule type" value="Genomic_DNA"/>
</dbReference>
<sequence length="447" mass="50767">MRFHVLFASYGLGTVFPLVTAYEIAFYPYELSLHSRDSDPLRYRTYPRFKCHKIPMGDPKSQGVQNILVRTAEEAIAPELIVFYNAAEGDPNPCADENGRLAGYFFKNEKPSQQILYTSVGWNMNHFMDAGVDSDEWAALVDWLGLKPGQIAARDPDDPDLEWFEVDEDIEVKQYGDDHGYHTDGDFSYGEDSHGVMAPPKEGVKWPEMEENGTKYAPGQKVHDDAVYMSNYRDWRNARIRFGDYRPLPKEFTDTNTLQELQDMGYIIDIAKEMQMRDQRQKDLHESLALERVYEEDLYRQKKANNKYKDISNEFKAHPSGWNAGSPQQHSEKTFPAGNQYQAFLEDFALGYGSPGFQAQNPYTGLQRVSNMNAGPQGFVQQEGIEIEEELEGDEDYVGRYGAPGLVTGYEADIDPETGTEYVETTQILSSTGQEGMGGPRSPLYDK</sequence>
<reference evidence="2 3" key="1">
    <citation type="submission" date="2019-10" db="EMBL/GenBank/DDBJ databases">
        <authorList>
            <person name="Palmer J.M."/>
        </authorList>
    </citation>
    <scope>NUCLEOTIDE SEQUENCE [LARGE SCALE GENOMIC DNA]</scope>
    <source>
        <strain evidence="2 3">TWF730</strain>
    </source>
</reference>
<feature type="region of interest" description="Disordered" evidence="1">
    <location>
        <begin position="428"/>
        <end position="447"/>
    </location>
</feature>
<evidence type="ECO:0000313" key="3">
    <source>
        <dbReference type="Proteomes" id="UP001373714"/>
    </source>
</evidence>
<proteinExistence type="predicted"/>
<dbReference type="AlphaFoldDB" id="A0AAV9VAD3"/>